<name>B7GA41_PHATC</name>
<feature type="transmembrane region" description="Helical" evidence="1">
    <location>
        <begin position="97"/>
        <end position="121"/>
    </location>
</feature>
<evidence type="ECO:0000313" key="2">
    <source>
        <dbReference type="EMBL" id="EEC44552.1"/>
    </source>
</evidence>
<dbReference type="EMBL" id="CM000623">
    <property type="protein sequence ID" value="EEC44552.1"/>
    <property type="molecule type" value="Genomic_DNA"/>
</dbReference>
<feature type="transmembrane region" description="Helical" evidence="1">
    <location>
        <begin position="394"/>
        <end position="412"/>
    </location>
</feature>
<feature type="transmembrane region" description="Helical" evidence="1">
    <location>
        <begin position="287"/>
        <end position="308"/>
    </location>
</feature>
<accession>B7GA41</accession>
<dbReference type="Proteomes" id="UP000000759">
    <property type="component" value="Chromosome 21"/>
</dbReference>
<feature type="transmembrane region" description="Helical" evidence="1">
    <location>
        <begin position="424"/>
        <end position="446"/>
    </location>
</feature>
<dbReference type="SUPFAM" id="SSF103473">
    <property type="entry name" value="MFS general substrate transporter"/>
    <property type="match status" value="1"/>
</dbReference>
<dbReference type="KEGG" id="pti:PHATRDRAFT_39968"/>
<evidence type="ECO:0000256" key="1">
    <source>
        <dbReference type="SAM" id="Phobius"/>
    </source>
</evidence>
<feature type="transmembrane region" description="Helical" evidence="1">
    <location>
        <begin position="169"/>
        <end position="195"/>
    </location>
</feature>
<gene>
    <name evidence="2" type="ORF">PHATRDRAFT_39968</name>
</gene>
<feature type="transmembrane region" description="Helical" evidence="1">
    <location>
        <begin position="201"/>
        <end position="221"/>
    </location>
</feature>
<reference evidence="3" key="2">
    <citation type="submission" date="2008-08" db="EMBL/GenBank/DDBJ databases">
        <authorList>
            <consortium name="Diatom Consortium"/>
            <person name="Grigoriev I."/>
            <person name="Grimwood J."/>
            <person name="Kuo A."/>
            <person name="Otillar R.P."/>
            <person name="Salamov A."/>
            <person name="Detter J.C."/>
            <person name="Lindquist E."/>
            <person name="Shapiro H."/>
            <person name="Lucas S."/>
            <person name="Glavina del Rio T."/>
            <person name="Pitluck S."/>
            <person name="Rokhsar D."/>
            <person name="Bowler C."/>
        </authorList>
    </citation>
    <scope>GENOME REANNOTATION</scope>
    <source>
        <strain evidence="3">CCAP 1055/1</strain>
    </source>
</reference>
<feature type="transmembrane region" description="Helical" evidence="1">
    <location>
        <begin position="63"/>
        <end position="85"/>
    </location>
</feature>
<dbReference type="PaxDb" id="2850-Phatr39968"/>
<protein>
    <submittedName>
        <fullName evidence="2">Uncharacterized protein</fullName>
    </submittedName>
</protein>
<organism evidence="2 3">
    <name type="scientific">Phaeodactylum tricornutum (strain CCAP 1055/1)</name>
    <dbReference type="NCBI Taxonomy" id="556484"/>
    <lineage>
        <taxon>Eukaryota</taxon>
        <taxon>Sar</taxon>
        <taxon>Stramenopiles</taxon>
        <taxon>Ochrophyta</taxon>
        <taxon>Bacillariophyta</taxon>
        <taxon>Bacillariophyceae</taxon>
        <taxon>Bacillariophycidae</taxon>
        <taxon>Naviculales</taxon>
        <taxon>Phaeodactylaceae</taxon>
        <taxon>Phaeodactylum</taxon>
    </lineage>
</organism>
<keyword evidence="1" id="KW-1133">Transmembrane helix</keyword>
<dbReference type="AlphaFoldDB" id="B7GA41"/>
<feature type="transmembrane region" description="Helical" evidence="1">
    <location>
        <begin position="133"/>
        <end position="157"/>
    </location>
</feature>
<dbReference type="RefSeq" id="XP_002183883.1">
    <property type="nucleotide sequence ID" value="XM_002183847.1"/>
</dbReference>
<dbReference type="InterPro" id="IPR036259">
    <property type="entry name" value="MFS_trans_sf"/>
</dbReference>
<reference evidence="2 3" key="1">
    <citation type="journal article" date="2008" name="Nature">
        <title>The Phaeodactylum genome reveals the evolutionary history of diatom genomes.</title>
        <authorList>
            <person name="Bowler C."/>
            <person name="Allen A.E."/>
            <person name="Badger J.H."/>
            <person name="Grimwood J."/>
            <person name="Jabbari K."/>
            <person name="Kuo A."/>
            <person name="Maheswari U."/>
            <person name="Martens C."/>
            <person name="Maumus F."/>
            <person name="Otillar R.P."/>
            <person name="Rayko E."/>
            <person name="Salamov A."/>
            <person name="Vandepoele K."/>
            <person name="Beszteri B."/>
            <person name="Gruber A."/>
            <person name="Heijde M."/>
            <person name="Katinka M."/>
            <person name="Mock T."/>
            <person name="Valentin K."/>
            <person name="Verret F."/>
            <person name="Berges J.A."/>
            <person name="Brownlee C."/>
            <person name="Cadoret J.P."/>
            <person name="Chiovitti A."/>
            <person name="Choi C.J."/>
            <person name="Coesel S."/>
            <person name="De Martino A."/>
            <person name="Detter J.C."/>
            <person name="Durkin C."/>
            <person name="Falciatore A."/>
            <person name="Fournet J."/>
            <person name="Haruta M."/>
            <person name="Huysman M.J."/>
            <person name="Jenkins B.D."/>
            <person name="Jiroutova K."/>
            <person name="Jorgensen R.E."/>
            <person name="Joubert Y."/>
            <person name="Kaplan A."/>
            <person name="Kroger N."/>
            <person name="Kroth P.G."/>
            <person name="La Roche J."/>
            <person name="Lindquist E."/>
            <person name="Lommer M."/>
            <person name="Martin-Jezequel V."/>
            <person name="Lopez P.J."/>
            <person name="Lucas S."/>
            <person name="Mangogna M."/>
            <person name="McGinnis K."/>
            <person name="Medlin L.K."/>
            <person name="Montsant A."/>
            <person name="Oudot-Le Secq M.P."/>
            <person name="Napoli C."/>
            <person name="Obornik M."/>
            <person name="Parker M.S."/>
            <person name="Petit J.L."/>
            <person name="Porcel B.M."/>
            <person name="Poulsen N."/>
            <person name="Robison M."/>
            <person name="Rychlewski L."/>
            <person name="Rynearson T.A."/>
            <person name="Schmutz J."/>
            <person name="Shapiro H."/>
            <person name="Siaut M."/>
            <person name="Stanley M."/>
            <person name="Sussman M.R."/>
            <person name="Taylor A.R."/>
            <person name="Vardi A."/>
            <person name="von Dassow P."/>
            <person name="Vyverman W."/>
            <person name="Willis A."/>
            <person name="Wyrwicz L.S."/>
            <person name="Rokhsar D.S."/>
            <person name="Weissenbach J."/>
            <person name="Armbrust E.V."/>
            <person name="Green B.R."/>
            <person name="Van de Peer Y."/>
            <person name="Grigoriev I.V."/>
        </authorList>
    </citation>
    <scope>NUCLEOTIDE SEQUENCE [LARGE SCALE GENOMIC DNA]</scope>
    <source>
        <strain evidence="2 3">CCAP 1055/1</strain>
    </source>
</reference>
<evidence type="ECO:0000313" key="3">
    <source>
        <dbReference type="Proteomes" id="UP000000759"/>
    </source>
</evidence>
<dbReference type="GeneID" id="7195466"/>
<keyword evidence="1" id="KW-0812">Transmembrane</keyword>
<dbReference type="OrthoDB" id="43963at2759"/>
<proteinExistence type="predicted"/>
<dbReference type="InParanoid" id="B7GA41"/>
<sequence length="457" mass="48476">MTEPEHPLPPSTTDDYVANGEFSASSMNADDASMVASDAAALHLPESSEVLMKKTRITALNKALFATYFCNAVSVTLPVILMPLIAAEQTSLAGSSLATAAFVALGGRVSASLYLTAMAGFHLWLSFNKTGPIFGWILAGLDFCASIQWTACSLILANHYDTSPAEFAAGVTVLSLASTFGVLFSKIGGIVLLQYVSSWSIVARVGAVVAVVGAILVRSLVTEMPLQAGGITPSSIKRFNIRGVVRSLGNVLGSRIFWLVGLAHATTFLARTSDRVLGSFFLESTSLPRHLCGGLTASVTLGFVHGLGKGKMFYSLKDTQSKTRLLRKNYAKATLSCLALALLANQKVATVLFPSKYVIAGLVALLTGVMASSLSFQFYQIPPMTSKMFGEDKAVCLSFLDGMGFFLSAPIWAVTSQIVGGLGIYGWSTAWVMLAFLFGSGGALMLRTLPQVLDEQR</sequence>
<feature type="transmembrane region" description="Helical" evidence="1">
    <location>
        <begin position="357"/>
        <end position="382"/>
    </location>
</feature>
<keyword evidence="1" id="KW-0472">Membrane</keyword>
<keyword evidence="3" id="KW-1185">Reference proteome</keyword>